<dbReference type="GO" id="GO:0005506">
    <property type="term" value="F:iron ion binding"/>
    <property type="evidence" value="ECO:0007669"/>
    <property type="project" value="InterPro"/>
</dbReference>
<evidence type="ECO:0000259" key="6">
    <source>
        <dbReference type="Pfam" id="PF04116"/>
    </source>
</evidence>
<reference evidence="7 8" key="1">
    <citation type="submission" date="2023-03" db="EMBL/GenBank/DDBJ databases">
        <title>High-quality genome of Scylla paramamosain provides insights in environmental adaptation.</title>
        <authorList>
            <person name="Zhang L."/>
        </authorList>
    </citation>
    <scope>NUCLEOTIDE SEQUENCE [LARGE SCALE GENOMIC DNA]</scope>
    <source>
        <strain evidence="7">LZ_2023a</strain>
        <tissue evidence="7">Muscle</tissue>
    </source>
</reference>
<keyword evidence="4 5" id="KW-0472">Membrane</keyword>
<gene>
    <name evidence="7" type="ORF">O3P69_003845</name>
</gene>
<keyword evidence="2 5" id="KW-0812">Transmembrane</keyword>
<name>A0AAW0UG85_SCYPA</name>
<organism evidence="7 8">
    <name type="scientific">Scylla paramamosain</name>
    <name type="common">Mud crab</name>
    <dbReference type="NCBI Taxonomy" id="85552"/>
    <lineage>
        <taxon>Eukaryota</taxon>
        <taxon>Metazoa</taxon>
        <taxon>Ecdysozoa</taxon>
        <taxon>Arthropoda</taxon>
        <taxon>Crustacea</taxon>
        <taxon>Multicrustacea</taxon>
        <taxon>Malacostraca</taxon>
        <taxon>Eumalacostraca</taxon>
        <taxon>Eucarida</taxon>
        <taxon>Decapoda</taxon>
        <taxon>Pleocyemata</taxon>
        <taxon>Brachyura</taxon>
        <taxon>Eubrachyura</taxon>
        <taxon>Portunoidea</taxon>
        <taxon>Portunidae</taxon>
        <taxon>Portuninae</taxon>
        <taxon>Scylla</taxon>
    </lineage>
</organism>
<dbReference type="GO" id="GO:0016491">
    <property type="term" value="F:oxidoreductase activity"/>
    <property type="evidence" value="ECO:0007669"/>
    <property type="project" value="InterPro"/>
</dbReference>
<feature type="transmembrane region" description="Helical" evidence="5">
    <location>
        <begin position="151"/>
        <end position="176"/>
    </location>
</feature>
<evidence type="ECO:0000313" key="8">
    <source>
        <dbReference type="Proteomes" id="UP001487740"/>
    </source>
</evidence>
<dbReference type="InterPro" id="IPR050307">
    <property type="entry name" value="Sterol_Desaturase_Related"/>
</dbReference>
<comment type="caution">
    <text evidence="7">The sequence shown here is derived from an EMBL/GenBank/DDBJ whole genome shotgun (WGS) entry which is preliminary data.</text>
</comment>
<dbReference type="GO" id="GO:0008610">
    <property type="term" value="P:lipid biosynthetic process"/>
    <property type="evidence" value="ECO:0007669"/>
    <property type="project" value="InterPro"/>
</dbReference>
<evidence type="ECO:0000256" key="5">
    <source>
        <dbReference type="SAM" id="Phobius"/>
    </source>
</evidence>
<feature type="transmembrane region" description="Helical" evidence="5">
    <location>
        <begin position="12"/>
        <end position="31"/>
    </location>
</feature>
<feature type="domain" description="Fatty acid hydroxylase" evidence="6">
    <location>
        <begin position="101"/>
        <end position="224"/>
    </location>
</feature>
<dbReference type="AlphaFoldDB" id="A0AAW0UG85"/>
<accession>A0AAW0UG85</accession>
<dbReference type="EMBL" id="JARAKH010000012">
    <property type="protein sequence ID" value="KAK8398208.1"/>
    <property type="molecule type" value="Genomic_DNA"/>
</dbReference>
<keyword evidence="8" id="KW-1185">Reference proteome</keyword>
<evidence type="ECO:0000256" key="2">
    <source>
        <dbReference type="ARBA" id="ARBA00022692"/>
    </source>
</evidence>
<feature type="transmembrane region" description="Helical" evidence="5">
    <location>
        <begin position="93"/>
        <end position="114"/>
    </location>
</feature>
<sequence>MKLFVFGTATIGYLMYWLPGALFILLDLCLWPEAVRQYKVQPGTNEPVSTWSLIKCLLVVNFNHIVLGLPFLWGCYHVMVLRGGDLTPVLPSLPRVVFDIVVSLILKEIVFYYLHRLFHHRRLYKYIHKIHHEWQSPVAVMADYGHPLEHIFVNMFPVLLGPLVLGSHLATIWLLASLASTGTILNHCGYHLPLFPSPEFHDYHHLKFTECYGNLGLLDYLHGTDRKFRQSANFLRHQTLYGLKPLTQTFPGTKTATANGVNGKIKKH</sequence>
<comment type="subcellular location">
    <subcellularLocation>
        <location evidence="1">Membrane</location>
    </subcellularLocation>
</comment>
<dbReference type="Pfam" id="PF04116">
    <property type="entry name" value="FA_hydroxylase"/>
    <property type="match status" value="1"/>
</dbReference>
<dbReference type="Proteomes" id="UP001487740">
    <property type="component" value="Unassembled WGS sequence"/>
</dbReference>
<feature type="transmembrane region" description="Helical" evidence="5">
    <location>
        <begin position="52"/>
        <end position="73"/>
    </location>
</feature>
<dbReference type="InterPro" id="IPR006694">
    <property type="entry name" value="Fatty_acid_hydroxylase"/>
</dbReference>
<dbReference type="PANTHER" id="PTHR11863">
    <property type="entry name" value="STEROL DESATURASE"/>
    <property type="match status" value="1"/>
</dbReference>
<proteinExistence type="predicted"/>
<evidence type="ECO:0000256" key="4">
    <source>
        <dbReference type="ARBA" id="ARBA00023136"/>
    </source>
</evidence>
<dbReference type="GO" id="GO:0016020">
    <property type="term" value="C:membrane"/>
    <property type="evidence" value="ECO:0007669"/>
    <property type="project" value="UniProtKB-SubCell"/>
</dbReference>
<evidence type="ECO:0000313" key="7">
    <source>
        <dbReference type="EMBL" id="KAK8398208.1"/>
    </source>
</evidence>
<evidence type="ECO:0000256" key="3">
    <source>
        <dbReference type="ARBA" id="ARBA00022989"/>
    </source>
</evidence>
<keyword evidence="3 5" id="KW-1133">Transmembrane helix</keyword>
<protein>
    <recommendedName>
        <fullName evidence="6">Fatty acid hydroxylase domain-containing protein</fullName>
    </recommendedName>
</protein>
<evidence type="ECO:0000256" key="1">
    <source>
        <dbReference type="ARBA" id="ARBA00004370"/>
    </source>
</evidence>